<dbReference type="PROSITE" id="PS00086">
    <property type="entry name" value="CYTOCHROME_P450"/>
    <property type="match status" value="1"/>
</dbReference>
<proteinExistence type="inferred from homology"/>
<name>A0ABW1J4T2_9PSEU</name>
<dbReference type="InterPro" id="IPR036396">
    <property type="entry name" value="Cyt_P450_sf"/>
</dbReference>
<dbReference type="Pfam" id="PF00067">
    <property type="entry name" value="p450"/>
    <property type="match status" value="1"/>
</dbReference>
<comment type="caution">
    <text evidence="3">The sequence shown here is derived from an EMBL/GenBank/DDBJ whole genome shotgun (WGS) entry which is preliminary data.</text>
</comment>
<dbReference type="GO" id="GO:0016491">
    <property type="term" value="F:oxidoreductase activity"/>
    <property type="evidence" value="ECO:0007669"/>
    <property type="project" value="UniProtKB-KW"/>
</dbReference>
<accession>A0ABW1J4T2</accession>
<keyword evidence="2 3" id="KW-0560">Oxidoreductase</keyword>
<dbReference type="PANTHER" id="PTHR46696:SF6">
    <property type="entry name" value="P450, PUTATIVE (EUROFUNG)-RELATED"/>
    <property type="match status" value="1"/>
</dbReference>
<evidence type="ECO:0000256" key="1">
    <source>
        <dbReference type="ARBA" id="ARBA00010617"/>
    </source>
</evidence>
<dbReference type="PANTHER" id="PTHR46696">
    <property type="entry name" value="P450, PUTATIVE (EUROFUNG)-RELATED"/>
    <property type="match status" value="1"/>
</dbReference>
<evidence type="ECO:0000256" key="2">
    <source>
        <dbReference type="RuleBase" id="RU000461"/>
    </source>
</evidence>
<dbReference type="EMBL" id="JBHSQW010000033">
    <property type="protein sequence ID" value="MFC5995622.1"/>
    <property type="molecule type" value="Genomic_DNA"/>
</dbReference>
<protein>
    <submittedName>
        <fullName evidence="3">Cytochrome P450</fullName>
        <ecNumber evidence="3">1.14.-.-</ecNumber>
    </submittedName>
</protein>
<evidence type="ECO:0000313" key="3">
    <source>
        <dbReference type="EMBL" id="MFC5995622.1"/>
    </source>
</evidence>
<keyword evidence="2" id="KW-0408">Iron</keyword>
<keyword evidence="2" id="KW-0503">Monooxygenase</keyword>
<organism evidence="3 4">
    <name type="scientific">Pseudonocardia hispaniensis</name>
    <dbReference type="NCBI Taxonomy" id="904933"/>
    <lineage>
        <taxon>Bacteria</taxon>
        <taxon>Bacillati</taxon>
        <taxon>Actinomycetota</taxon>
        <taxon>Actinomycetes</taxon>
        <taxon>Pseudonocardiales</taxon>
        <taxon>Pseudonocardiaceae</taxon>
        <taxon>Pseudonocardia</taxon>
    </lineage>
</organism>
<keyword evidence="4" id="KW-1185">Reference proteome</keyword>
<dbReference type="Proteomes" id="UP001596302">
    <property type="component" value="Unassembled WGS sequence"/>
</dbReference>
<dbReference type="InterPro" id="IPR001128">
    <property type="entry name" value="Cyt_P450"/>
</dbReference>
<dbReference type="PRINTS" id="PR00385">
    <property type="entry name" value="P450"/>
</dbReference>
<dbReference type="InterPro" id="IPR002397">
    <property type="entry name" value="Cyt_P450_B"/>
</dbReference>
<reference evidence="4" key="1">
    <citation type="journal article" date="2019" name="Int. J. Syst. Evol. Microbiol.">
        <title>The Global Catalogue of Microorganisms (GCM) 10K type strain sequencing project: providing services to taxonomists for standard genome sequencing and annotation.</title>
        <authorList>
            <consortium name="The Broad Institute Genomics Platform"/>
            <consortium name="The Broad Institute Genome Sequencing Center for Infectious Disease"/>
            <person name="Wu L."/>
            <person name="Ma J."/>
        </authorList>
    </citation>
    <scope>NUCLEOTIDE SEQUENCE [LARGE SCALE GENOMIC DNA]</scope>
    <source>
        <strain evidence="4">CCM 8391</strain>
    </source>
</reference>
<dbReference type="CDD" id="cd11030">
    <property type="entry name" value="CYP105-like"/>
    <property type="match status" value="1"/>
</dbReference>
<dbReference type="Gene3D" id="1.10.630.10">
    <property type="entry name" value="Cytochrome P450"/>
    <property type="match status" value="1"/>
</dbReference>
<dbReference type="RefSeq" id="WP_379585773.1">
    <property type="nucleotide sequence ID" value="NZ_JBHSQW010000033.1"/>
</dbReference>
<comment type="similarity">
    <text evidence="1 2">Belongs to the cytochrome P450 family.</text>
</comment>
<dbReference type="InterPro" id="IPR017972">
    <property type="entry name" value="Cyt_P450_CS"/>
</dbReference>
<sequence>MGLGSRVVAVFARRYLAGSRNSSFALSKLSYLPRKTLMPLRRNGLDPVPELGLRRRTQPVSPLKVPIGLNTWLVTGYEETKAVLGRSEGFSNDFNHLVGNGGVTADQNPGGLGFSDPPVHTRLRRLLTPEFTRRRLARLAPRIDAIITEQLDAMEAAPQPVDLWQSFALPIPSLTICELLGIPYADRADFQRLSAARFDLVQPADASLNAISESLAYLRTVIVEKRKAPDDGLLGMLIKQHGDEIDDEELTGLADGLLTGGFETTASMLALGALVLLQNPDAAERLRHDDDAGVRFVEEVLRYLTVVQVAFPRIATQDTEIGGVKIARGDVVLCSLSGANRDDALGPGMESFDASRTPTSHLAFGYGIHRCVGAELARMELGAAYPALVRRFPAMRLAISPDKVAFRKTSIVYGLESLPVVLH</sequence>
<evidence type="ECO:0000313" key="4">
    <source>
        <dbReference type="Proteomes" id="UP001596302"/>
    </source>
</evidence>
<keyword evidence="2" id="KW-0349">Heme</keyword>
<dbReference type="EC" id="1.14.-.-" evidence="3"/>
<gene>
    <name evidence="3" type="ORF">ACFQE5_15510</name>
</gene>
<keyword evidence="2" id="KW-0479">Metal-binding</keyword>
<dbReference type="SUPFAM" id="SSF48264">
    <property type="entry name" value="Cytochrome P450"/>
    <property type="match status" value="1"/>
</dbReference>
<dbReference type="PRINTS" id="PR00359">
    <property type="entry name" value="BP450"/>
</dbReference>